<proteinExistence type="predicted"/>
<dbReference type="InterPro" id="IPR029063">
    <property type="entry name" value="SAM-dependent_MTases_sf"/>
</dbReference>
<dbReference type="AlphaFoldDB" id="A0A1T5LT30"/>
<dbReference type="Gene3D" id="3.40.50.150">
    <property type="entry name" value="Vaccinia Virus protein VP39"/>
    <property type="match status" value="1"/>
</dbReference>
<protein>
    <recommendedName>
        <fullName evidence="3">Methyltransferase domain-containing protein</fullName>
    </recommendedName>
</protein>
<dbReference type="STRING" id="428993.SAMN06296058_3044"/>
<evidence type="ECO:0008006" key="3">
    <source>
        <dbReference type="Google" id="ProtNLM"/>
    </source>
</evidence>
<evidence type="ECO:0000313" key="2">
    <source>
        <dbReference type="Proteomes" id="UP000190341"/>
    </source>
</evidence>
<organism evidence="1 2">
    <name type="scientific">Pseudoxanthomonas indica</name>
    <dbReference type="NCBI Taxonomy" id="428993"/>
    <lineage>
        <taxon>Bacteria</taxon>
        <taxon>Pseudomonadati</taxon>
        <taxon>Pseudomonadota</taxon>
        <taxon>Gammaproteobacteria</taxon>
        <taxon>Lysobacterales</taxon>
        <taxon>Lysobacteraceae</taxon>
        <taxon>Pseudoxanthomonas</taxon>
    </lineage>
</organism>
<gene>
    <name evidence="1" type="ORF">SAMN06296058_3044</name>
</gene>
<sequence>MPAFAFDRQPDALAWFGSERGRHLLALEALATQQWLERRPAQPALWLTVAAEPPPPPAGNTFSRRLWLYRQGTQLRGDVQCALPLPLPSETFGSVVVQHACDDGSQDLLSECARILAPGGRLWLLTLNPMSPYRLRWRGSDLRVRDGGAWHERLRQVGLHPQDDEETYLGPRWRGLRHTDATTRLTHQRLRAVRVLEAEKRVVALIPPANARRAWNAGAAPA</sequence>
<dbReference type="SUPFAM" id="SSF53335">
    <property type="entry name" value="S-adenosyl-L-methionine-dependent methyltransferases"/>
    <property type="match status" value="1"/>
</dbReference>
<reference evidence="1 2" key="1">
    <citation type="submission" date="2017-02" db="EMBL/GenBank/DDBJ databases">
        <authorList>
            <person name="Peterson S.W."/>
        </authorList>
    </citation>
    <scope>NUCLEOTIDE SEQUENCE [LARGE SCALE GENOMIC DNA]</scope>
    <source>
        <strain evidence="1 2">P15</strain>
    </source>
</reference>
<accession>A0A1T5LT30</accession>
<keyword evidence="2" id="KW-1185">Reference proteome</keyword>
<dbReference type="OrthoDB" id="5983563at2"/>
<name>A0A1T5LT30_9GAMM</name>
<evidence type="ECO:0000313" key="1">
    <source>
        <dbReference type="EMBL" id="SKC79133.1"/>
    </source>
</evidence>
<dbReference type="RefSeq" id="WP_079725370.1">
    <property type="nucleotide sequence ID" value="NZ_BMCL01000001.1"/>
</dbReference>
<dbReference type="Proteomes" id="UP000190341">
    <property type="component" value="Unassembled WGS sequence"/>
</dbReference>
<dbReference type="EMBL" id="FUZV01000002">
    <property type="protein sequence ID" value="SKC79133.1"/>
    <property type="molecule type" value="Genomic_DNA"/>
</dbReference>